<keyword evidence="2" id="KW-1185">Reference proteome</keyword>
<sequence length="90" mass="10376">MFVQCPERVFSSPVKFPRNIILNEAARFRNVDVFRVATAGNHYGITSKWKWPSSSVKRYSHMIRLLSTSPKELVSSSYFVELLQVCILPL</sequence>
<reference evidence="1 2" key="1">
    <citation type="journal article" date="2018" name="Science">
        <title>The opium poppy genome and morphinan production.</title>
        <authorList>
            <person name="Guo L."/>
            <person name="Winzer T."/>
            <person name="Yang X."/>
            <person name="Li Y."/>
            <person name="Ning Z."/>
            <person name="He Z."/>
            <person name="Teodor R."/>
            <person name="Lu Y."/>
            <person name="Bowser T.A."/>
            <person name="Graham I.A."/>
            <person name="Ye K."/>
        </authorList>
    </citation>
    <scope>NUCLEOTIDE SEQUENCE [LARGE SCALE GENOMIC DNA]</scope>
    <source>
        <strain evidence="2">cv. HN1</strain>
        <tissue evidence="1">Leaves</tissue>
    </source>
</reference>
<evidence type="ECO:0000313" key="2">
    <source>
        <dbReference type="Proteomes" id="UP000316621"/>
    </source>
</evidence>
<protein>
    <submittedName>
        <fullName evidence="1">Uncharacterized protein</fullName>
    </submittedName>
</protein>
<dbReference type="Proteomes" id="UP000316621">
    <property type="component" value="Chromosome 8"/>
</dbReference>
<dbReference type="AlphaFoldDB" id="A0A4Y7KKU0"/>
<dbReference type="EMBL" id="CM010722">
    <property type="protein sequence ID" value="RZC72569.1"/>
    <property type="molecule type" value="Genomic_DNA"/>
</dbReference>
<dbReference type="Gramene" id="RZC72569">
    <property type="protein sequence ID" value="RZC72569"/>
    <property type="gene ID" value="C5167_048041"/>
</dbReference>
<name>A0A4Y7KKU0_PAPSO</name>
<evidence type="ECO:0000313" key="1">
    <source>
        <dbReference type="EMBL" id="RZC72569.1"/>
    </source>
</evidence>
<organism evidence="1 2">
    <name type="scientific">Papaver somniferum</name>
    <name type="common">Opium poppy</name>
    <dbReference type="NCBI Taxonomy" id="3469"/>
    <lineage>
        <taxon>Eukaryota</taxon>
        <taxon>Viridiplantae</taxon>
        <taxon>Streptophyta</taxon>
        <taxon>Embryophyta</taxon>
        <taxon>Tracheophyta</taxon>
        <taxon>Spermatophyta</taxon>
        <taxon>Magnoliopsida</taxon>
        <taxon>Ranunculales</taxon>
        <taxon>Papaveraceae</taxon>
        <taxon>Papaveroideae</taxon>
        <taxon>Papaver</taxon>
    </lineage>
</organism>
<proteinExistence type="predicted"/>
<accession>A0A4Y7KKU0</accession>
<gene>
    <name evidence="1" type="ORF">C5167_048041</name>
</gene>